<dbReference type="InterPro" id="IPR007110">
    <property type="entry name" value="Ig-like_dom"/>
</dbReference>
<evidence type="ECO:0000256" key="7">
    <source>
        <dbReference type="ARBA" id="ARBA00023180"/>
    </source>
</evidence>
<comment type="subcellular location">
    <subcellularLocation>
        <location evidence="1">Cell membrane</location>
    </subcellularLocation>
</comment>
<keyword evidence="10" id="KW-1185">Reference proteome</keyword>
<evidence type="ECO:0000256" key="4">
    <source>
        <dbReference type="ARBA" id="ARBA00022859"/>
    </source>
</evidence>
<evidence type="ECO:0000259" key="8">
    <source>
        <dbReference type="PROSITE" id="PS50835"/>
    </source>
</evidence>
<evidence type="ECO:0000313" key="9">
    <source>
        <dbReference type="Ensembl" id="ENSSORP00005018821.1"/>
    </source>
</evidence>
<dbReference type="GO" id="GO:0005886">
    <property type="term" value="C:plasma membrane"/>
    <property type="evidence" value="ECO:0007669"/>
    <property type="project" value="UniProtKB-SubCell"/>
</dbReference>
<reference evidence="9" key="1">
    <citation type="submission" date="2019-06" db="EMBL/GenBank/DDBJ databases">
        <authorList>
            <consortium name="Wellcome Sanger Institute Data Sharing"/>
        </authorList>
    </citation>
    <scope>NUCLEOTIDE SEQUENCE [LARGE SCALE GENOMIC DNA]</scope>
</reference>
<protein>
    <recommendedName>
        <fullName evidence="8">Ig-like domain-containing protein</fullName>
    </recommendedName>
</protein>
<accession>A0A672ZNT6</accession>
<sequence length="267" mass="29898">SVMRLTASPSSRIVHLGEPAIFTCVLPPNEISVTEVHWYKQTVGKNLKLIVKLKKNIEPTYGPQFSESRVFVHIDKNYSNLTILRTTPEDEGLYHCGVLDYITNTWSGTYLSLTNYTVVQRPTVSDPLHPGDSMSLQCSVLSDSDNKTCPGDHSVYWVRVGSHESDPGIIYTEGNRQDGCNDRPDTQSSPKSCLHHFSKTVNSSDAGTYYYYCAVATCGRILFGNGTRIQIGMFLLRSERGNTVIFYNIDSPWMETLGLCSVNDRFC</sequence>
<proteinExistence type="predicted"/>
<reference evidence="9" key="2">
    <citation type="submission" date="2025-08" db="UniProtKB">
        <authorList>
            <consortium name="Ensembl"/>
        </authorList>
    </citation>
    <scope>IDENTIFICATION</scope>
</reference>
<dbReference type="InterPro" id="IPR013783">
    <property type="entry name" value="Ig-like_fold"/>
</dbReference>
<dbReference type="InterPro" id="IPR003599">
    <property type="entry name" value="Ig_sub"/>
</dbReference>
<evidence type="ECO:0000256" key="6">
    <source>
        <dbReference type="ARBA" id="ARBA00023157"/>
    </source>
</evidence>
<reference evidence="9" key="3">
    <citation type="submission" date="2025-09" db="UniProtKB">
        <authorList>
            <consortium name="Ensembl"/>
        </authorList>
    </citation>
    <scope>IDENTIFICATION</scope>
</reference>
<dbReference type="InParanoid" id="A0A672ZNT6"/>
<keyword evidence="6" id="KW-1015">Disulfide bond</keyword>
<dbReference type="SUPFAM" id="SSF48726">
    <property type="entry name" value="Immunoglobulin"/>
    <property type="match status" value="2"/>
</dbReference>
<dbReference type="Ensembl" id="ENSSORT00005019372.1">
    <property type="protein sequence ID" value="ENSSORP00005018821.1"/>
    <property type="gene ID" value="ENSSORG00005009261.1"/>
</dbReference>
<keyword evidence="2" id="KW-1003">Cell membrane</keyword>
<evidence type="ECO:0000256" key="3">
    <source>
        <dbReference type="ARBA" id="ARBA00022729"/>
    </source>
</evidence>
<keyword evidence="3" id="KW-0732">Signal</keyword>
<dbReference type="CDD" id="cd00099">
    <property type="entry name" value="IgV"/>
    <property type="match status" value="1"/>
</dbReference>
<dbReference type="GO" id="GO:0002376">
    <property type="term" value="P:immune system process"/>
    <property type="evidence" value="ECO:0007669"/>
    <property type="project" value="UniProtKB-KW"/>
</dbReference>
<dbReference type="SMART" id="SM00409">
    <property type="entry name" value="IG"/>
    <property type="match status" value="1"/>
</dbReference>
<dbReference type="PANTHER" id="PTHR19433">
    <property type="entry name" value="T-CELL RECEPTOR ALPHA CHAIN V REGION-RELATED"/>
    <property type="match status" value="1"/>
</dbReference>
<dbReference type="Pfam" id="PF07686">
    <property type="entry name" value="V-set"/>
    <property type="match status" value="1"/>
</dbReference>
<dbReference type="InterPro" id="IPR036179">
    <property type="entry name" value="Ig-like_dom_sf"/>
</dbReference>
<dbReference type="PROSITE" id="PS50835">
    <property type="entry name" value="IG_LIKE"/>
    <property type="match status" value="1"/>
</dbReference>
<dbReference type="Gene3D" id="2.60.40.10">
    <property type="entry name" value="Immunoglobulins"/>
    <property type="match status" value="2"/>
</dbReference>
<dbReference type="InterPro" id="IPR013106">
    <property type="entry name" value="Ig_V-set"/>
</dbReference>
<dbReference type="AlphaFoldDB" id="A0A672ZNT6"/>
<evidence type="ECO:0000256" key="5">
    <source>
        <dbReference type="ARBA" id="ARBA00023136"/>
    </source>
</evidence>
<keyword evidence="4" id="KW-0391">Immunity</keyword>
<dbReference type="SMART" id="SM00406">
    <property type="entry name" value="IGv"/>
    <property type="match status" value="1"/>
</dbReference>
<dbReference type="InterPro" id="IPR052051">
    <property type="entry name" value="TCR_complex_component"/>
</dbReference>
<evidence type="ECO:0000313" key="10">
    <source>
        <dbReference type="Proteomes" id="UP000472271"/>
    </source>
</evidence>
<dbReference type="GO" id="GO:0009617">
    <property type="term" value="P:response to bacterium"/>
    <property type="evidence" value="ECO:0007669"/>
    <property type="project" value="TreeGrafter"/>
</dbReference>
<keyword evidence="7" id="KW-0325">Glycoprotein</keyword>
<feature type="domain" description="Ig-like" evidence="8">
    <location>
        <begin position="3"/>
        <end position="114"/>
    </location>
</feature>
<keyword evidence="5" id="KW-0472">Membrane</keyword>
<organism evidence="9 10">
    <name type="scientific">Sphaeramia orbicularis</name>
    <name type="common">orbiculate cardinalfish</name>
    <dbReference type="NCBI Taxonomy" id="375764"/>
    <lineage>
        <taxon>Eukaryota</taxon>
        <taxon>Metazoa</taxon>
        <taxon>Chordata</taxon>
        <taxon>Craniata</taxon>
        <taxon>Vertebrata</taxon>
        <taxon>Euteleostomi</taxon>
        <taxon>Actinopterygii</taxon>
        <taxon>Neopterygii</taxon>
        <taxon>Teleostei</taxon>
        <taxon>Neoteleostei</taxon>
        <taxon>Acanthomorphata</taxon>
        <taxon>Gobiaria</taxon>
        <taxon>Kurtiformes</taxon>
        <taxon>Apogonoidei</taxon>
        <taxon>Apogonidae</taxon>
        <taxon>Apogoninae</taxon>
        <taxon>Sphaeramia</taxon>
    </lineage>
</organism>
<evidence type="ECO:0000256" key="1">
    <source>
        <dbReference type="ARBA" id="ARBA00004236"/>
    </source>
</evidence>
<name>A0A672ZNT6_9TELE</name>
<evidence type="ECO:0000256" key="2">
    <source>
        <dbReference type="ARBA" id="ARBA00022475"/>
    </source>
</evidence>
<dbReference type="Proteomes" id="UP000472271">
    <property type="component" value="Chromosome 10"/>
</dbReference>